<keyword evidence="2 5" id="KW-0812">Transmembrane</keyword>
<feature type="domain" description="RDD" evidence="6">
    <location>
        <begin position="106"/>
        <end position="224"/>
    </location>
</feature>
<accession>A0A6J5Z3B6</accession>
<evidence type="ECO:0000256" key="2">
    <source>
        <dbReference type="ARBA" id="ARBA00022692"/>
    </source>
</evidence>
<dbReference type="GO" id="GO:0016020">
    <property type="term" value="C:membrane"/>
    <property type="evidence" value="ECO:0007669"/>
    <property type="project" value="UniProtKB-SubCell"/>
</dbReference>
<proteinExistence type="predicted"/>
<gene>
    <name evidence="7" type="ORF">UFOPK3775_00426</name>
</gene>
<dbReference type="SUPFAM" id="SSF81995">
    <property type="entry name" value="beta-sandwich domain of Sec23/24"/>
    <property type="match status" value="1"/>
</dbReference>
<evidence type="ECO:0000256" key="3">
    <source>
        <dbReference type="ARBA" id="ARBA00022989"/>
    </source>
</evidence>
<dbReference type="Pfam" id="PF06271">
    <property type="entry name" value="RDD"/>
    <property type="match status" value="1"/>
</dbReference>
<name>A0A6J5Z3B6_9ZZZZ</name>
<dbReference type="EMBL" id="CAESAK010000039">
    <property type="protein sequence ID" value="CAB4334243.1"/>
    <property type="molecule type" value="Genomic_DNA"/>
</dbReference>
<evidence type="ECO:0000259" key="6">
    <source>
        <dbReference type="Pfam" id="PF06271"/>
    </source>
</evidence>
<feature type="transmembrane region" description="Helical" evidence="5">
    <location>
        <begin position="189"/>
        <end position="211"/>
    </location>
</feature>
<keyword evidence="3 5" id="KW-1133">Transmembrane helix</keyword>
<keyword evidence="4 5" id="KW-0472">Membrane</keyword>
<evidence type="ECO:0000313" key="7">
    <source>
        <dbReference type="EMBL" id="CAB4334243.1"/>
    </source>
</evidence>
<dbReference type="AlphaFoldDB" id="A0A6J5Z3B6"/>
<organism evidence="7">
    <name type="scientific">freshwater metagenome</name>
    <dbReference type="NCBI Taxonomy" id="449393"/>
    <lineage>
        <taxon>unclassified sequences</taxon>
        <taxon>metagenomes</taxon>
        <taxon>ecological metagenomes</taxon>
    </lineage>
</organism>
<evidence type="ECO:0000256" key="4">
    <source>
        <dbReference type="ARBA" id="ARBA00023136"/>
    </source>
</evidence>
<comment type="subcellular location">
    <subcellularLocation>
        <location evidence="1">Membrane</location>
        <topology evidence="1">Multi-pass membrane protein</topology>
    </subcellularLocation>
</comment>
<evidence type="ECO:0000256" key="1">
    <source>
        <dbReference type="ARBA" id="ARBA00004141"/>
    </source>
</evidence>
<dbReference type="InterPro" id="IPR010432">
    <property type="entry name" value="RDD"/>
</dbReference>
<reference evidence="7" key="1">
    <citation type="submission" date="2020-05" db="EMBL/GenBank/DDBJ databases">
        <authorList>
            <person name="Chiriac C."/>
            <person name="Salcher M."/>
            <person name="Ghai R."/>
            <person name="Kavagutti S V."/>
        </authorList>
    </citation>
    <scope>NUCLEOTIDE SEQUENCE</scope>
</reference>
<evidence type="ECO:0000256" key="5">
    <source>
        <dbReference type="SAM" id="Phobius"/>
    </source>
</evidence>
<sequence>MTCSVNHETITTKFCSICGAPKGSAAAAPAAPQWNQPVAPPVAPQWNPPAQQYVPPQNFQQQPQYGQPFPQQPAWGAQPLPGYAFPLASRGKRFGALALDALFFFLSLFTCGIAYLIWMLIVWKDGQTPGKQVLKMRTYGTVLARPANWGHMAIRNYLIPQVIAIAYIPFYITALSYDSYYGYGSDYYATSWLGNIVSLAFYLTSLVMFLNSSTNQTLQDRFAKTVVLDESVRY</sequence>
<protein>
    <submittedName>
        <fullName evidence="7">Unannotated protein</fullName>
    </submittedName>
</protein>
<feature type="transmembrane region" description="Helical" evidence="5">
    <location>
        <begin position="101"/>
        <end position="123"/>
    </location>
</feature>
<feature type="transmembrane region" description="Helical" evidence="5">
    <location>
        <begin position="157"/>
        <end position="177"/>
    </location>
</feature>